<evidence type="ECO:0000256" key="4">
    <source>
        <dbReference type="ARBA" id="ARBA00022833"/>
    </source>
</evidence>
<keyword evidence="4" id="KW-0862">Zinc</keyword>
<dbReference type="Gene3D" id="3.30.60.20">
    <property type="match status" value="1"/>
</dbReference>
<name>A0AAD8DGE4_ACIOX</name>
<evidence type="ECO:0000259" key="9">
    <source>
        <dbReference type="PROSITE" id="PS50951"/>
    </source>
</evidence>
<dbReference type="Pfam" id="PF16517">
    <property type="entry name" value="Nore1-SARAH"/>
    <property type="match status" value="1"/>
</dbReference>
<evidence type="ECO:0000313" key="10">
    <source>
        <dbReference type="EMBL" id="KAK1168760.1"/>
    </source>
</evidence>
<dbReference type="Gene3D" id="3.10.20.90">
    <property type="entry name" value="Phosphatidylinositol 3-kinase Catalytic Subunit, Chain A, domain 1"/>
    <property type="match status" value="1"/>
</dbReference>
<evidence type="ECO:0000256" key="2">
    <source>
        <dbReference type="ARBA" id="ARBA00022701"/>
    </source>
</evidence>
<comment type="subcellular location">
    <subcellularLocation>
        <location evidence="1">Cytoplasm</location>
        <location evidence="1">Cytoskeleton</location>
    </subcellularLocation>
</comment>
<feature type="compositionally biased region" description="Basic and acidic residues" evidence="6">
    <location>
        <begin position="96"/>
        <end position="108"/>
    </location>
</feature>
<keyword evidence="11" id="KW-1185">Reference proteome</keyword>
<proteinExistence type="predicted"/>
<dbReference type="InterPro" id="IPR029071">
    <property type="entry name" value="Ubiquitin-like_domsf"/>
</dbReference>
<dbReference type="SMART" id="SM00314">
    <property type="entry name" value="RA"/>
    <property type="match status" value="1"/>
</dbReference>
<sequence length="389" mass="43326">MASTTTAVQMPPQPNSIIAAGKDKVSEVSPPRAKMRLQKNPAKVLKSPVLPAQDVSYWEAPGDLGGQSSAGVGAGAPRCRKRGYRPPDVRTIFEPPGKDPRGKEEKGEGHSFCDGIAGAWCDHCCRYILHSSLVCSDCKYTCHPHCRDLVTLDCHQNGKSVDPPSSLDVGDHSNNNSHPPDVEKERELRTHLSKEEIRQKIELYNSSVTDHLKMTLNPVGSYTGFIKVQMELRRPITVRGPGGSAQSSEDAFYLPKGSINTLHISSSNTVREVIEALLRKFLVLDNPAKFALYKRFCREDQVYVCKLSDGEHPLYLRLLAGPNTDTLSFVLREQQTGEVMWDAFSVPELQNFVRILDKEESDHLSSLTRRYATYKQKLEEALQGQRKPG</sequence>
<dbReference type="SUPFAM" id="SSF54236">
    <property type="entry name" value="Ubiquitin-like"/>
    <property type="match status" value="1"/>
</dbReference>
<dbReference type="PANTHER" id="PTHR22738:SF8">
    <property type="entry name" value="RAS ASSOCIATION DOMAIN-CONTAINING PROTEIN 3"/>
    <property type="match status" value="1"/>
</dbReference>
<accession>A0AAD8DGE4</accession>
<gene>
    <name evidence="10" type="primary">Rassf5</name>
    <name evidence="10" type="ORF">AOXY_G9624</name>
</gene>
<feature type="region of interest" description="Disordered" evidence="6">
    <location>
        <begin position="1"/>
        <end position="31"/>
    </location>
</feature>
<evidence type="ECO:0000256" key="5">
    <source>
        <dbReference type="ARBA" id="ARBA00023212"/>
    </source>
</evidence>
<dbReference type="CDD" id="cd21891">
    <property type="entry name" value="SARAH_RASSF3"/>
    <property type="match status" value="1"/>
</dbReference>
<dbReference type="InterPro" id="IPR011524">
    <property type="entry name" value="SARAH_dom"/>
</dbReference>
<dbReference type="InterPro" id="IPR002219">
    <property type="entry name" value="PKC_DAG/PE"/>
</dbReference>
<dbReference type="InterPro" id="IPR000159">
    <property type="entry name" value="RA_dom"/>
</dbReference>
<dbReference type="Gene3D" id="1.20.5.110">
    <property type="match status" value="1"/>
</dbReference>
<dbReference type="PROSITE" id="PS50200">
    <property type="entry name" value="RA"/>
    <property type="match status" value="1"/>
</dbReference>
<dbReference type="SMART" id="SM00109">
    <property type="entry name" value="C1"/>
    <property type="match status" value="1"/>
</dbReference>
<feature type="region of interest" description="Disordered" evidence="6">
    <location>
        <begin position="162"/>
        <end position="187"/>
    </location>
</feature>
<dbReference type="InterPro" id="IPR033614">
    <property type="entry name" value="RASSF1-6"/>
</dbReference>
<feature type="domain" description="Ras-associating" evidence="8">
    <location>
        <begin position="252"/>
        <end position="336"/>
    </location>
</feature>
<dbReference type="CDD" id="cd17219">
    <property type="entry name" value="RA_RASSF3"/>
    <property type="match status" value="1"/>
</dbReference>
<keyword evidence="3" id="KW-0479">Metal-binding</keyword>
<comment type="caution">
    <text evidence="10">The sequence shown here is derived from an EMBL/GenBank/DDBJ whole genome shotgun (WGS) entry which is preliminary data.</text>
</comment>
<dbReference type="PROSITE" id="PS50951">
    <property type="entry name" value="SARAH"/>
    <property type="match status" value="1"/>
</dbReference>
<dbReference type="Proteomes" id="UP001230051">
    <property type="component" value="Unassembled WGS sequence"/>
</dbReference>
<dbReference type="PROSITE" id="PS50081">
    <property type="entry name" value="ZF_DAG_PE_2"/>
    <property type="match status" value="1"/>
</dbReference>
<evidence type="ECO:0000313" key="11">
    <source>
        <dbReference type="Proteomes" id="UP001230051"/>
    </source>
</evidence>
<keyword evidence="2" id="KW-0493">Microtubule</keyword>
<keyword evidence="5" id="KW-0963">Cytoplasm</keyword>
<evidence type="ECO:0000259" key="8">
    <source>
        <dbReference type="PROSITE" id="PS50200"/>
    </source>
</evidence>
<dbReference type="PROSITE" id="PS00479">
    <property type="entry name" value="ZF_DAG_PE_1"/>
    <property type="match status" value="1"/>
</dbReference>
<evidence type="ECO:0000256" key="6">
    <source>
        <dbReference type="SAM" id="MobiDB-lite"/>
    </source>
</evidence>
<dbReference type="Pfam" id="PF00788">
    <property type="entry name" value="RA"/>
    <property type="match status" value="1"/>
</dbReference>
<evidence type="ECO:0000256" key="1">
    <source>
        <dbReference type="ARBA" id="ARBA00004245"/>
    </source>
</evidence>
<dbReference type="AlphaFoldDB" id="A0AAD8DGE4"/>
<dbReference type="EMBL" id="JAGXEW010000008">
    <property type="protein sequence ID" value="KAK1168760.1"/>
    <property type="molecule type" value="Genomic_DNA"/>
</dbReference>
<dbReference type="CDD" id="cd20886">
    <property type="entry name" value="C1_RASSF5"/>
    <property type="match status" value="1"/>
</dbReference>
<dbReference type="GO" id="GO:0005874">
    <property type="term" value="C:microtubule"/>
    <property type="evidence" value="ECO:0007669"/>
    <property type="project" value="UniProtKB-KW"/>
</dbReference>
<feature type="domain" description="Phorbol-ester/DAG-type" evidence="7">
    <location>
        <begin position="109"/>
        <end position="154"/>
    </location>
</feature>
<reference evidence="10" key="1">
    <citation type="submission" date="2022-02" db="EMBL/GenBank/DDBJ databases">
        <title>Atlantic sturgeon de novo genome assembly.</title>
        <authorList>
            <person name="Stock M."/>
            <person name="Klopp C."/>
            <person name="Guiguen Y."/>
            <person name="Cabau C."/>
            <person name="Parinello H."/>
            <person name="Santidrian Yebra-Pimentel E."/>
            <person name="Kuhl H."/>
            <person name="Dirks R.P."/>
            <person name="Guessner J."/>
            <person name="Wuertz S."/>
            <person name="Du K."/>
            <person name="Schartl M."/>
        </authorList>
    </citation>
    <scope>NUCLEOTIDE SEQUENCE</scope>
    <source>
        <strain evidence="10">STURGEONOMICS-FGT-2020</strain>
        <tissue evidence="10">Whole blood</tissue>
    </source>
</reference>
<dbReference type="GO" id="GO:0046872">
    <property type="term" value="F:metal ion binding"/>
    <property type="evidence" value="ECO:0007669"/>
    <property type="project" value="UniProtKB-KW"/>
</dbReference>
<evidence type="ECO:0000259" key="7">
    <source>
        <dbReference type="PROSITE" id="PS50081"/>
    </source>
</evidence>
<organism evidence="10 11">
    <name type="scientific">Acipenser oxyrinchus oxyrinchus</name>
    <dbReference type="NCBI Taxonomy" id="40147"/>
    <lineage>
        <taxon>Eukaryota</taxon>
        <taxon>Metazoa</taxon>
        <taxon>Chordata</taxon>
        <taxon>Craniata</taxon>
        <taxon>Vertebrata</taxon>
        <taxon>Euteleostomi</taxon>
        <taxon>Actinopterygii</taxon>
        <taxon>Chondrostei</taxon>
        <taxon>Acipenseriformes</taxon>
        <taxon>Acipenseridae</taxon>
        <taxon>Acipenser</taxon>
    </lineage>
</organism>
<dbReference type="PANTHER" id="PTHR22738">
    <property type="entry name" value="RASSF"/>
    <property type="match status" value="1"/>
</dbReference>
<dbReference type="InterPro" id="IPR046349">
    <property type="entry name" value="C1-like_sf"/>
</dbReference>
<dbReference type="GO" id="GO:0005737">
    <property type="term" value="C:cytoplasm"/>
    <property type="evidence" value="ECO:0007669"/>
    <property type="project" value="TreeGrafter"/>
</dbReference>
<dbReference type="SUPFAM" id="SSF57889">
    <property type="entry name" value="Cysteine-rich domain"/>
    <property type="match status" value="1"/>
</dbReference>
<dbReference type="GO" id="GO:0007165">
    <property type="term" value="P:signal transduction"/>
    <property type="evidence" value="ECO:0007669"/>
    <property type="project" value="InterPro"/>
</dbReference>
<protein>
    <submittedName>
        <fullName evidence="10">Ras association domain-containing protein 3-like isoform X1</fullName>
    </submittedName>
</protein>
<feature type="domain" description="SARAH" evidence="9">
    <location>
        <begin position="338"/>
        <end position="385"/>
    </location>
</feature>
<evidence type="ECO:0000256" key="3">
    <source>
        <dbReference type="ARBA" id="ARBA00022723"/>
    </source>
</evidence>
<feature type="region of interest" description="Disordered" evidence="6">
    <location>
        <begin position="69"/>
        <end position="108"/>
    </location>
</feature>
<keyword evidence="5" id="KW-0206">Cytoskeleton</keyword>